<keyword evidence="6" id="KW-0720">Serine protease</keyword>
<dbReference type="CDD" id="cd00190">
    <property type="entry name" value="Tryp_SPc"/>
    <property type="match status" value="1"/>
</dbReference>
<keyword evidence="5" id="KW-0378">Hydrolase</keyword>
<reference evidence="15" key="1">
    <citation type="submission" date="2020-10" db="EMBL/GenBank/DDBJ databases">
        <title>Chromosome-scale genome assembly of the Allis shad, Alosa alosa.</title>
        <authorList>
            <person name="Margot Z."/>
            <person name="Christophe K."/>
            <person name="Cabau C."/>
            <person name="Louis A."/>
            <person name="Berthelot C."/>
            <person name="Parey E."/>
            <person name="Roest Crollius H."/>
            <person name="Montfort J."/>
            <person name="Robinson-Rechavi M."/>
            <person name="Bucao C."/>
            <person name="Bouchez O."/>
            <person name="Gislard M."/>
            <person name="Lluch J."/>
            <person name="Milhes M."/>
            <person name="Lampietro C."/>
            <person name="Lopez Roques C."/>
            <person name="Donnadieu C."/>
            <person name="Braasch I."/>
            <person name="Desvignes T."/>
            <person name="Postlethwait J."/>
            <person name="Bobe J."/>
            <person name="Guiguen Y."/>
        </authorList>
    </citation>
    <scope>NUCLEOTIDE SEQUENCE</scope>
    <source>
        <strain evidence="15">M-15738</strain>
        <tissue evidence="15">Blood</tissue>
    </source>
</reference>
<evidence type="ECO:0000256" key="10">
    <source>
        <dbReference type="ARBA" id="ARBA00067130"/>
    </source>
</evidence>
<comment type="subcellular location">
    <subcellularLocation>
        <location evidence="1">Secreted</location>
    </subcellularLocation>
</comment>
<comment type="caution">
    <text evidence="15">The sequence shown here is derived from an EMBL/GenBank/DDBJ whole genome shotgun (WGS) entry which is preliminary data.</text>
</comment>
<evidence type="ECO:0000256" key="1">
    <source>
        <dbReference type="ARBA" id="ARBA00004613"/>
    </source>
</evidence>
<evidence type="ECO:0000256" key="5">
    <source>
        <dbReference type="ARBA" id="ARBA00022801"/>
    </source>
</evidence>
<keyword evidence="16" id="KW-1185">Reference proteome</keyword>
<dbReference type="InterPro" id="IPR001314">
    <property type="entry name" value="Peptidase_S1A"/>
</dbReference>
<protein>
    <recommendedName>
        <fullName evidence="10">Granzyme M</fullName>
    </recommendedName>
    <alternativeName>
        <fullName evidence="11">Met-ase</fullName>
    </alternativeName>
    <alternativeName>
        <fullName evidence="12">Natural killer cell granular protease</fullName>
    </alternativeName>
</protein>
<dbReference type="PRINTS" id="PR00722">
    <property type="entry name" value="CHYMOTRYPSIN"/>
</dbReference>
<dbReference type="PROSITE" id="PS50240">
    <property type="entry name" value="TRYPSIN_DOM"/>
    <property type="match status" value="1"/>
</dbReference>
<dbReference type="Gene3D" id="2.40.10.10">
    <property type="entry name" value="Trypsin-like serine proteases"/>
    <property type="match status" value="2"/>
</dbReference>
<evidence type="ECO:0000256" key="6">
    <source>
        <dbReference type="ARBA" id="ARBA00022825"/>
    </source>
</evidence>
<evidence type="ECO:0000256" key="9">
    <source>
        <dbReference type="ARBA" id="ARBA00054080"/>
    </source>
</evidence>
<dbReference type="GO" id="GO:0004252">
    <property type="term" value="F:serine-type endopeptidase activity"/>
    <property type="evidence" value="ECO:0007669"/>
    <property type="project" value="InterPro"/>
</dbReference>
<dbReference type="GO" id="GO:0006508">
    <property type="term" value="P:proteolysis"/>
    <property type="evidence" value="ECO:0007669"/>
    <property type="project" value="UniProtKB-KW"/>
</dbReference>
<evidence type="ECO:0000256" key="7">
    <source>
        <dbReference type="ARBA" id="ARBA00023145"/>
    </source>
</evidence>
<dbReference type="GO" id="GO:0005576">
    <property type="term" value="C:extracellular region"/>
    <property type="evidence" value="ECO:0007669"/>
    <property type="project" value="UniProtKB-SubCell"/>
</dbReference>
<evidence type="ECO:0000256" key="4">
    <source>
        <dbReference type="ARBA" id="ARBA00022729"/>
    </source>
</evidence>
<dbReference type="InterPro" id="IPR043504">
    <property type="entry name" value="Peptidase_S1_PA_chymotrypsin"/>
</dbReference>
<evidence type="ECO:0000256" key="8">
    <source>
        <dbReference type="ARBA" id="ARBA00023157"/>
    </source>
</evidence>
<feature type="signal peptide" evidence="13">
    <location>
        <begin position="1"/>
        <end position="23"/>
    </location>
</feature>
<keyword evidence="3" id="KW-0645">Protease</keyword>
<dbReference type="FunFam" id="2.40.10.10:FF:000146">
    <property type="entry name" value="Serine protease 53"/>
    <property type="match status" value="1"/>
</dbReference>
<evidence type="ECO:0000256" key="13">
    <source>
        <dbReference type="SAM" id="SignalP"/>
    </source>
</evidence>
<evidence type="ECO:0000256" key="2">
    <source>
        <dbReference type="ARBA" id="ARBA00022525"/>
    </source>
</evidence>
<evidence type="ECO:0000256" key="12">
    <source>
        <dbReference type="ARBA" id="ARBA00079711"/>
    </source>
</evidence>
<dbReference type="SMART" id="SM00020">
    <property type="entry name" value="Tryp_SPc"/>
    <property type="match status" value="1"/>
</dbReference>
<evidence type="ECO:0000259" key="14">
    <source>
        <dbReference type="PROSITE" id="PS50240"/>
    </source>
</evidence>
<evidence type="ECO:0000313" key="16">
    <source>
        <dbReference type="Proteomes" id="UP000823561"/>
    </source>
</evidence>
<gene>
    <name evidence="15" type="ORF">AALO_G00124330</name>
</gene>
<keyword evidence="8" id="KW-1015">Disulfide bond</keyword>
<proteinExistence type="predicted"/>
<dbReference type="PROSITE" id="PS00134">
    <property type="entry name" value="TRYPSIN_HIS"/>
    <property type="match status" value="1"/>
</dbReference>
<dbReference type="SUPFAM" id="SSF50494">
    <property type="entry name" value="Trypsin-like serine proteases"/>
    <property type="match status" value="1"/>
</dbReference>
<evidence type="ECO:0000256" key="11">
    <source>
        <dbReference type="ARBA" id="ARBA00078807"/>
    </source>
</evidence>
<evidence type="ECO:0000313" key="15">
    <source>
        <dbReference type="EMBL" id="KAG5275766.1"/>
    </source>
</evidence>
<keyword evidence="4 13" id="KW-0732">Signal</keyword>
<comment type="function">
    <text evidence="9">Cleaves peptide substrates after methionine, leucine, and norleucine. Physiological substrates include EZR, alpha-tubulins and the apoptosis inhibitor BIRC5/Survivin. Promotes caspase activation and subsequent apoptosis of target cells.</text>
</comment>
<feature type="chain" id="PRO_5043574248" description="Granzyme M" evidence="13">
    <location>
        <begin position="24"/>
        <end position="255"/>
    </location>
</feature>
<organism evidence="15 16">
    <name type="scientific">Alosa alosa</name>
    <name type="common">allis shad</name>
    <dbReference type="NCBI Taxonomy" id="278164"/>
    <lineage>
        <taxon>Eukaryota</taxon>
        <taxon>Metazoa</taxon>
        <taxon>Chordata</taxon>
        <taxon>Craniata</taxon>
        <taxon>Vertebrata</taxon>
        <taxon>Euteleostomi</taxon>
        <taxon>Actinopterygii</taxon>
        <taxon>Neopterygii</taxon>
        <taxon>Teleostei</taxon>
        <taxon>Clupei</taxon>
        <taxon>Clupeiformes</taxon>
        <taxon>Clupeoidei</taxon>
        <taxon>Clupeidae</taxon>
        <taxon>Alosa</taxon>
    </lineage>
</organism>
<keyword evidence="7" id="KW-0865">Zymogen</keyword>
<sequence>MGAATLLCLQLAASMLLLVSSSAQGGYVGIVNGTVAKPFRPYMVSVQQNKEHICGGFLVSESFVMTAAHCITWGVNLTVMVGGHDITNQKSGTRIPVKYYHVNPGYIPKTLQNDIAILQLTEGAKQSNSVKWISIPEKDKDIKGAEVCSVAGWGATKTKGPANNLLLQADVVIMKRKECNQLWKGYFNKKMLCASGKAGFCQGDSGGPLVCKNKAVGVVSFNEKNNCNNPKKPNVYTRISAYLPWIKSILNSVKH</sequence>
<dbReference type="EMBL" id="JADWDJ010000009">
    <property type="protein sequence ID" value="KAG5275766.1"/>
    <property type="molecule type" value="Genomic_DNA"/>
</dbReference>
<accession>A0AAV6GQE7</accession>
<dbReference type="PANTHER" id="PTHR24271">
    <property type="entry name" value="KALLIKREIN-RELATED"/>
    <property type="match status" value="1"/>
</dbReference>
<feature type="domain" description="Peptidase S1" evidence="14">
    <location>
        <begin position="30"/>
        <end position="251"/>
    </location>
</feature>
<dbReference type="Pfam" id="PF00089">
    <property type="entry name" value="Trypsin"/>
    <property type="match status" value="1"/>
</dbReference>
<name>A0AAV6GQE7_9TELE</name>
<dbReference type="InterPro" id="IPR018114">
    <property type="entry name" value="TRYPSIN_HIS"/>
</dbReference>
<dbReference type="Proteomes" id="UP000823561">
    <property type="component" value="Chromosome 9"/>
</dbReference>
<keyword evidence="2" id="KW-0964">Secreted</keyword>
<dbReference type="AlphaFoldDB" id="A0AAV6GQE7"/>
<dbReference type="InterPro" id="IPR009003">
    <property type="entry name" value="Peptidase_S1_PA"/>
</dbReference>
<dbReference type="PANTHER" id="PTHR24271:SF87">
    <property type="entry name" value="ARGININE ESTERASE-LIKE-RELATED"/>
    <property type="match status" value="1"/>
</dbReference>
<evidence type="ECO:0000256" key="3">
    <source>
        <dbReference type="ARBA" id="ARBA00022670"/>
    </source>
</evidence>
<dbReference type="InterPro" id="IPR001254">
    <property type="entry name" value="Trypsin_dom"/>
</dbReference>